<keyword evidence="2" id="KW-1185">Reference proteome</keyword>
<evidence type="ECO:0000313" key="1">
    <source>
        <dbReference type="EMBL" id="CRK94156.1"/>
    </source>
</evidence>
<dbReference type="EMBL" id="CVRI01000038">
    <property type="protein sequence ID" value="CRK94156.1"/>
    <property type="molecule type" value="Genomic_DNA"/>
</dbReference>
<organism evidence="1 2">
    <name type="scientific">Clunio marinus</name>
    <dbReference type="NCBI Taxonomy" id="568069"/>
    <lineage>
        <taxon>Eukaryota</taxon>
        <taxon>Metazoa</taxon>
        <taxon>Ecdysozoa</taxon>
        <taxon>Arthropoda</taxon>
        <taxon>Hexapoda</taxon>
        <taxon>Insecta</taxon>
        <taxon>Pterygota</taxon>
        <taxon>Neoptera</taxon>
        <taxon>Endopterygota</taxon>
        <taxon>Diptera</taxon>
        <taxon>Nematocera</taxon>
        <taxon>Chironomoidea</taxon>
        <taxon>Chironomidae</taxon>
        <taxon>Clunio</taxon>
    </lineage>
</organism>
<dbReference type="AlphaFoldDB" id="A0A1J1I3I4"/>
<reference evidence="1 2" key="1">
    <citation type="submission" date="2015-04" db="EMBL/GenBank/DDBJ databases">
        <authorList>
            <person name="Syromyatnikov M.Y."/>
            <person name="Popov V.N."/>
        </authorList>
    </citation>
    <scope>NUCLEOTIDE SEQUENCE [LARGE SCALE GENOMIC DNA]</scope>
</reference>
<evidence type="ECO:0000313" key="2">
    <source>
        <dbReference type="Proteomes" id="UP000183832"/>
    </source>
</evidence>
<sequence length="63" mass="6864">MLIFLHNSFSSKNHFNVGVGTPITLHFTVTSPPSVIKALSLVKLLKVNGTEILLNRSSDDGKE</sequence>
<name>A0A1J1I3I4_9DIPT</name>
<dbReference type="Proteomes" id="UP000183832">
    <property type="component" value="Unassembled WGS sequence"/>
</dbReference>
<accession>A0A1J1I3I4</accession>
<proteinExistence type="predicted"/>
<protein>
    <submittedName>
        <fullName evidence="1">CLUMA_CG007675, isoform A</fullName>
    </submittedName>
</protein>
<gene>
    <name evidence="1" type="ORF">CLUMA_CG007675</name>
</gene>